<evidence type="ECO:0000313" key="3">
    <source>
        <dbReference type="Proteomes" id="UP000319852"/>
    </source>
</evidence>
<reference evidence="2 3" key="1">
    <citation type="submission" date="2019-02" db="EMBL/GenBank/DDBJ databases">
        <title>Deep-cultivation of Planctomycetes and their phenomic and genomic characterization uncovers novel biology.</title>
        <authorList>
            <person name="Wiegand S."/>
            <person name="Jogler M."/>
            <person name="Boedeker C."/>
            <person name="Pinto D."/>
            <person name="Vollmers J."/>
            <person name="Rivas-Marin E."/>
            <person name="Kohn T."/>
            <person name="Peeters S.H."/>
            <person name="Heuer A."/>
            <person name="Rast P."/>
            <person name="Oberbeckmann S."/>
            <person name="Bunk B."/>
            <person name="Jeske O."/>
            <person name="Meyerdierks A."/>
            <person name="Storesund J.E."/>
            <person name="Kallscheuer N."/>
            <person name="Luecker S."/>
            <person name="Lage O.M."/>
            <person name="Pohl T."/>
            <person name="Merkel B.J."/>
            <person name="Hornburger P."/>
            <person name="Mueller R.-W."/>
            <person name="Bruemmer F."/>
            <person name="Labrenz M."/>
            <person name="Spormann A.M."/>
            <person name="Op den Camp H."/>
            <person name="Overmann J."/>
            <person name="Amann R."/>
            <person name="Jetten M.S.M."/>
            <person name="Mascher T."/>
            <person name="Medema M.H."/>
            <person name="Devos D.P."/>
            <person name="Kaster A.-K."/>
            <person name="Ovreas L."/>
            <person name="Rohde M."/>
            <person name="Galperin M.Y."/>
            <person name="Jogler C."/>
        </authorList>
    </citation>
    <scope>NUCLEOTIDE SEQUENCE [LARGE SCALE GENOMIC DNA]</scope>
    <source>
        <strain evidence="2 3">HG15A2</strain>
    </source>
</reference>
<protein>
    <recommendedName>
        <fullName evidence="4">DUF885 domain-containing protein</fullName>
    </recommendedName>
</protein>
<sequence precursor="true">MSPAAIRSLSLCFTLLLSCATSVRADTSADFAQLLEDSWEYDMQEFPQWATSAGDHRYNDKLEAISLADARRRNESTAKFLKRLEALDRSQLAATEQVNYDIFARQLRESLAEFKFGNHLLPITNRSGFHVSFPELRRDVPLESTRDYENYVARLQAFGEYANGYMELMRVGIDTEKTVPAVILQGYEPTIDTHIVDDPEKSLLYEPLEAIAAAVPESEHERLRTAAKEAIAESVVPGYRRFAKFMKNEYVPAARGSIGASALPDGRDFYRHRVRRFTTLDQTPEEVHQIGLAEVKRIRSEMDGIIQQVGFDGDFAAFTTYLRTDPQFYAPSAEQLMKEAAAILKKADGELPKLFGKLPRTPYGLREVPEYNAPRTTAAYYQRPAGDGTKAGFFYLNTFNIKSRPLYTLEALALHEAVPGHHLQLALQQEIEGMPKFRRFADFTAYIEGWALYSERLGREIGFYKDPYSDFGRLTMEIWRASRLVVDTGIHYMGWTRKQAIDYLHENSAMSLHNITAEIDRYIGWPGQALGYKTGELKIRALRAQAEEALGEKFDIRSFHDMVLASGAIPLDVLEANVQAWIEKQSK</sequence>
<feature type="chain" id="PRO_5022230859" description="DUF885 domain-containing protein" evidence="1">
    <location>
        <begin position="26"/>
        <end position="587"/>
    </location>
</feature>
<dbReference type="RefSeq" id="WP_145063287.1">
    <property type="nucleotide sequence ID" value="NZ_CP036263.1"/>
</dbReference>
<dbReference type="EMBL" id="CP036263">
    <property type="protein sequence ID" value="QDT01235.1"/>
    <property type="molecule type" value="Genomic_DNA"/>
</dbReference>
<dbReference type="OrthoDB" id="9760040at2"/>
<keyword evidence="1" id="KW-0732">Signal</keyword>
<gene>
    <name evidence="2" type="ORF">HG15A2_45770</name>
</gene>
<evidence type="ECO:0008006" key="4">
    <source>
        <dbReference type="Google" id="ProtNLM"/>
    </source>
</evidence>
<dbReference type="Proteomes" id="UP000319852">
    <property type="component" value="Chromosome"/>
</dbReference>
<dbReference type="Pfam" id="PF05960">
    <property type="entry name" value="DUF885"/>
    <property type="match status" value="1"/>
</dbReference>
<dbReference type="KEGG" id="amob:HG15A2_45770"/>
<dbReference type="PANTHER" id="PTHR33361:SF2">
    <property type="entry name" value="DUF885 DOMAIN-CONTAINING PROTEIN"/>
    <property type="match status" value="1"/>
</dbReference>
<dbReference type="AlphaFoldDB" id="A0A517N286"/>
<keyword evidence="3" id="KW-1185">Reference proteome</keyword>
<organism evidence="2 3">
    <name type="scientific">Adhaeretor mobilis</name>
    <dbReference type="NCBI Taxonomy" id="1930276"/>
    <lineage>
        <taxon>Bacteria</taxon>
        <taxon>Pseudomonadati</taxon>
        <taxon>Planctomycetota</taxon>
        <taxon>Planctomycetia</taxon>
        <taxon>Pirellulales</taxon>
        <taxon>Lacipirellulaceae</taxon>
        <taxon>Adhaeretor</taxon>
    </lineage>
</organism>
<feature type="signal peptide" evidence="1">
    <location>
        <begin position="1"/>
        <end position="25"/>
    </location>
</feature>
<evidence type="ECO:0000256" key="1">
    <source>
        <dbReference type="SAM" id="SignalP"/>
    </source>
</evidence>
<dbReference type="PROSITE" id="PS51257">
    <property type="entry name" value="PROKAR_LIPOPROTEIN"/>
    <property type="match status" value="1"/>
</dbReference>
<proteinExistence type="predicted"/>
<accession>A0A517N286</accession>
<dbReference type="PANTHER" id="PTHR33361">
    <property type="entry name" value="GLR0591 PROTEIN"/>
    <property type="match status" value="1"/>
</dbReference>
<dbReference type="InterPro" id="IPR010281">
    <property type="entry name" value="DUF885"/>
</dbReference>
<evidence type="ECO:0000313" key="2">
    <source>
        <dbReference type="EMBL" id="QDT01235.1"/>
    </source>
</evidence>
<name>A0A517N286_9BACT</name>